<evidence type="ECO:0000313" key="2">
    <source>
        <dbReference type="Proteomes" id="UP000032027"/>
    </source>
</evidence>
<evidence type="ECO:0000313" key="1">
    <source>
        <dbReference type="EMBL" id="AJM92189.1"/>
    </source>
</evidence>
<dbReference type="AlphaFoldDB" id="A0A0C5BVD8"/>
<sequence>MTIVKYIGITILSIVMRIQMNILMDKKDLKKIRKIALTRGQDYPDFVRFVLKKELANLGFLTRDEIKTLGLSQ</sequence>
<gene>
    <name evidence="1" type="ORF">NPIRD3C_0977</name>
</gene>
<protein>
    <submittedName>
        <fullName evidence="1">Uncharacterized protein</fullName>
    </submittedName>
</protein>
<reference evidence="1 2" key="2">
    <citation type="journal article" date="2016" name="ISME J.">
        <title>Physiological and genomic characterization of two novel marine thaumarchaeal strains indicates niche differentiation.</title>
        <authorList>
            <person name="Bayer B."/>
            <person name="Vojvoda J."/>
            <person name="Offre P."/>
            <person name="Alves R.J."/>
            <person name="Elisabeth N.H."/>
            <person name="Garcia J.A."/>
            <person name="Volland J.M."/>
            <person name="Srivastava A."/>
            <person name="Schleper C."/>
            <person name="Herndl G.J."/>
        </authorList>
    </citation>
    <scope>NUCLEOTIDE SEQUENCE [LARGE SCALE GENOMIC DNA]</scope>
    <source>
        <strain evidence="1 2">D3C</strain>
    </source>
</reference>
<reference evidence="2" key="1">
    <citation type="submission" date="2015-02" db="EMBL/GenBank/DDBJ databases">
        <title>Characterization of two novel Thaumarchaeota isolated from the Northern Adriatic Sea.</title>
        <authorList>
            <person name="Bayer B."/>
            <person name="Vojvoda J."/>
            <person name="Offre P."/>
            <person name="Srivastava A."/>
            <person name="Elisabeth N."/>
            <person name="Garcia J.A.L."/>
            <person name="Schleper C."/>
            <person name="Herndl G.J."/>
        </authorList>
    </citation>
    <scope>NUCLEOTIDE SEQUENCE [LARGE SCALE GENOMIC DNA]</scope>
    <source>
        <strain evidence="2">D3C</strain>
    </source>
</reference>
<dbReference type="PATRIC" id="fig|1582439.9.peg.1004"/>
<dbReference type="EMBL" id="CP010868">
    <property type="protein sequence ID" value="AJM92189.1"/>
    <property type="molecule type" value="Genomic_DNA"/>
</dbReference>
<reference evidence="1 2" key="3">
    <citation type="journal article" date="2019" name="Int. J. Syst. Evol. Microbiol.">
        <title>Nitrosopumilus adriaticus sp. nov. and Nitrosopumilus piranensis sp. nov., two ammonia-oxidizing archaea from the Adriatic Sea and members of the class Nitrososphaeria.</title>
        <authorList>
            <person name="Bayer B."/>
            <person name="Vojvoda J."/>
            <person name="Reinthaler T."/>
            <person name="Reyes C."/>
            <person name="Pinto M."/>
            <person name="Herndl G.J."/>
        </authorList>
    </citation>
    <scope>NUCLEOTIDE SEQUENCE [LARGE SCALE GENOMIC DNA]</scope>
    <source>
        <strain evidence="1 2">D3C</strain>
    </source>
</reference>
<dbReference type="KEGG" id="nid:NPIRD3C_0977"/>
<dbReference type="STRING" id="1582439.NPIRD3C_0977"/>
<proteinExistence type="predicted"/>
<name>A0A0C5BVD8_9ARCH</name>
<dbReference type="Proteomes" id="UP000032027">
    <property type="component" value="Chromosome"/>
</dbReference>
<dbReference type="HOGENOM" id="CLU_2695539_0_0_2"/>
<accession>A0A0C5BVD8</accession>
<keyword evidence="2" id="KW-1185">Reference proteome</keyword>
<organism evidence="1 2">
    <name type="scientific">Nitrosopumilus piranensis</name>
    <dbReference type="NCBI Taxonomy" id="1582439"/>
    <lineage>
        <taxon>Archaea</taxon>
        <taxon>Nitrososphaerota</taxon>
        <taxon>Nitrososphaeria</taxon>
        <taxon>Nitrosopumilales</taxon>
        <taxon>Nitrosopumilaceae</taxon>
        <taxon>Nitrosopumilus</taxon>
    </lineage>
</organism>